<keyword evidence="3" id="KW-1185">Reference proteome</keyword>
<dbReference type="Gene3D" id="3.40.50.300">
    <property type="entry name" value="P-loop containing nucleotide triphosphate hydrolases"/>
    <property type="match status" value="1"/>
</dbReference>
<sequence>MQCSTVGQPHGSNSATGDGVSLIQVYSPPASDAVSDVDVIAIHGLDTDSEHTWTWKHNDAEKEDVNWLKDLDMLPHRIPAARIFTCDWPARLFRNKNTVQMTIKELARSLLLGIQSRLGARPSRPILFIASCLGGIILIQAMDIAAQPGSGYGALWESTGGIVFLATPFRGTAFQDIAKVAVGILQVRASITGTAVTGLLDSLEDSTPFLQDLVASFTQICHRRINAQPCQLAVFYETEMSNLLRKGLPFRIADYFKTPKPLVDSSSARLDIVPNPIPLPRSHVIMNKFDGPDDLGYNAVSGQIQIMTYKILKARPVDQADVWIRNKYYSLKRLRIERLSGELLPMDRCYINLAILEGHSDSINESTTERANAGSSLPSLLARLKVETSQAGKEVTLPTLFEPRATHGDGHSRPSRIMIRGRAGVGKTTLCKKIVYEFTYHNLWRDLFDFVLWVPLRKLKLPERCQIPGYNFKHLFCHEYFSQSQESDKFAGALWEAIETKRNRALFILDGLDEVSRDLRGDMSDFLSTLLSQPNVIITSRPDAILPPNAGRLHLELETIGFYPAQVENYIQNSFTDLKTGKPDSAKIENVQSFLSHHELIRGLVRIPIQLDAFCYTWGGSDEADLSVKDARESMTAIYQGIEMALWRKDAERLGKWHTQTPNNEQAPNDAELRKSTDNERHLLELLAFNGVYNDIIDLEPEYRSAVFGIAEIDLPGPRKLDWRPFDDMLRRVSFLRSSVISSKPPIQNYHFLHLTFQEYFGALYFARQWKAQQPLKCLLLPSKESQKMRPAEFLGRHKYDTRYDIFWRFVAGLLDNSESPSFFQAIEEEPRDLLGFTHQRLIIHCLSEASPDMPLQNMLKHNLGQWILFESKFFDDSRLASELGFSALEGRLLRRHPGRRVSTSYLGVGYDQELSRDNLGEILTTCLESPSDRLYVLGMLQDRPLKDESLKVVVLCLQDKDRPVRQAALEALQGQLLKDEFLKAVVLCLQDKDRPVRQAALEALQGQLLKDEFLKAVVLCFQDKDGHIRRAALRTLQDRPLKDEFFEAVVLCLQDEDRLIRRAALRTLQDRPLKDEFLEAVVLCFQDEDRLIRQAALRTLQDRPLKDEFLEAVVLCFQDEDRPVRQAALEALQGRLLKDEFLEAVVLCLQDENEYVRKEALRTLKDQPLKDEFLNAILYWFRNEDWYAIWGARGALKDQPLMYVYLEARLDDKAPANVIEGLKLKVLQGGPLHQPDLDSVSMFLGGKHPIPKAILIEILMDQPRLHEQHITAIVTCLQDQDRLVTDNAIRALQYQENLPEKNIQAIVACLQHPDTSIKNNAMEVLREWPSLPEKYIQAIVACLQHPDRRIIYGATRVLQKWPSPPEKYIQAIVACLQHPDTSIKYNAMEVLEEWPSLPEKYIQAIVACLQDPDRRIIYGATRVLQKWPSPPEKYIQAIAACLQHPDDTVKWHAIDALQHLPNLPEKYIQAIAACLQNPNNTVKQVAIQAIQTRPNLPEEYIQAFICCLQPSRASGIAYSALEVLKGLPGLSHRHFRAIRIYFKTPADGTVAEVARYLLIRKALHLLPNQYIKAFYRHMLMVSRYSPVTWTVVNRTSFITIDGTTHSAACSKRFMANIRRAQRECGIPPYYITPAHSTLCSVMRSFRDNTWSRNLP</sequence>
<dbReference type="SUPFAM" id="SSF53474">
    <property type="entry name" value="alpha/beta-Hydrolases"/>
    <property type="match status" value="1"/>
</dbReference>
<dbReference type="SUPFAM" id="SSF52540">
    <property type="entry name" value="P-loop containing nucleoside triphosphate hydrolases"/>
    <property type="match status" value="1"/>
</dbReference>
<dbReference type="Proteomes" id="UP000054516">
    <property type="component" value="Unassembled WGS sequence"/>
</dbReference>
<reference evidence="2" key="1">
    <citation type="submission" date="2016-03" db="EMBL/GenBank/DDBJ databases">
        <title>Draft genome sequence of Rosellinia necatrix.</title>
        <authorList>
            <person name="Kanematsu S."/>
        </authorList>
    </citation>
    <scope>NUCLEOTIDE SEQUENCE [LARGE SCALE GENOMIC DNA]</scope>
    <source>
        <strain evidence="2">W97</strain>
    </source>
</reference>
<proteinExistence type="predicted"/>
<dbReference type="Pfam" id="PF13646">
    <property type="entry name" value="HEAT_2"/>
    <property type="match status" value="2"/>
</dbReference>
<protein>
    <submittedName>
        <fullName evidence="2">Putative peptidase C14</fullName>
    </submittedName>
</protein>
<evidence type="ECO:0000259" key="1">
    <source>
        <dbReference type="PROSITE" id="PS50837"/>
    </source>
</evidence>
<dbReference type="InterPro" id="IPR016024">
    <property type="entry name" value="ARM-type_fold"/>
</dbReference>
<dbReference type="EMBL" id="DF977447">
    <property type="protein sequence ID" value="GAP83545.2"/>
    <property type="molecule type" value="Genomic_DNA"/>
</dbReference>
<dbReference type="InterPro" id="IPR055496">
    <property type="entry name" value="DUF7068"/>
</dbReference>
<evidence type="ECO:0000313" key="3">
    <source>
        <dbReference type="Proteomes" id="UP000054516"/>
    </source>
</evidence>
<evidence type="ECO:0000313" key="2">
    <source>
        <dbReference type="EMBL" id="GAP83545.2"/>
    </source>
</evidence>
<dbReference type="PANTHER" id="PTHR46844:SF1">
    <property type="entry name" value="SLR5058 PROTEIN"/>
    <property type="match status" value="1"/>
</dbReference>
<dbReference type="Gene3D" id="3.40.50.1820">
    <property type="entry name" value="alpha/beta hydrolase"/>
    <property type="match status" value="1"/>
</dbReference>
<dbReference type="SUPFAM" id="SSF48371">
    <property type="entry name" value="ARM repeat"/>
    <property type="match status" value="1"/>
</dbReference>
<dbReference type="InterPro" id="IPR007111">
    <property type="entry name" value="NACHT_NTPase"/>
</dbReference>
<organism evidence="2">
    <name type="scientific">Rosellinia necatrix</name>
    <name type="common">White root-rot fungus</name>
    <dbReference type="NCBI Taxonomy" id="77044"/>
    <lineage>
        <taxon>Eukaryota</taxon>
        <taxon>Fungi</taxon>
        <taxon>Dikarya</taxon>
        <taxon>Ascomycota</taxon>
        <taxon>Pezizomycotina</taxon>
        <taxon>Sordariomycetes</taxon>
        <taxon>Xylariomycetidae</taxon>
        <taxon>Xylariales</taxon>
        <taxon>Xylariaceae</taxon>
        <taxon>Rosellinia</taxon>
    </lineage>
</organism>
<dbReference type="Pfam" id="PF23238">
    <property type="entry name" value="DUF7068"/>
    <property type="match status" value="1"/>
</dbReference>
<dbReference type="InterPro" id="IPR029058">
    <property type="entry name" value="AB_hydrolase_fold"/>
</dbReference>
<dbReference type="InterPro" id="IPR027417">
    <property type="entry name" value="P-loop_NTPase"/>
</dbReference>
<name>A0A1S7UJV2_ROSNE</name>
<dbReference type="PROSITE" id="PS50837">
    <property type="entry name" value="NACHT"/>
    <property type="match status" value="1"/>
</dbReference>
<dbReference type="SMART" id="SM00382">
    <property type="entry name" value="AAA"/>
    <property type="match status" value="1"/>
</dbReference>
<dbReference type="Pfam" id="PF05729">
    <property type="entry name" value="NACHT"/>
    <property type="match status" value="1"/>
</dbReference>
<dbReference type="Gene3D" id="1.25.10.10">
    <property type="entry name" value="Leucine-rich Repeat Variant"/>
    <property type="match status" value="4"/>
</dbReference>
<accession>A0A1S7UJV2</accession>
<dbReference type="OrthoDB" id="427518at2759"/>
<feature type="domain" description="NACHT" evidence="1">
    <location>
        <begin position="415"/>
        <end position="544"/>
    </location>
</feature>
<dbReference type="InterPro" id="IPR011989">
    <property type="entry name" value="ARM-like"/>
</dbReference>
<dbReference type="InterPro" id="IPR003593">
    <property type="entry name" value="AAA+_ATPase"/>
</dbReference>
<gene>
    <name evidence="2" type="ORF">SAMD00023353_0200820</name>
</gene>
<dbReference type="PANTHER" id="PTHR46844">
    <property type="entry name" value="SLR5058 PROTEIN"/>
    <property type="match status" value="1"/>
</dbReference>
<dbReference type="STRING" id="77044.A0A1S7UJV2"/>
<dbReference type="OMA" id="LLPMDQC"/>